<gene>
    <name evidence="3" type="ORF">PR001_g13087</name>
    <name evidence="2" type="ORF">PR002_g13222</name>
    <name evidence="4" type="ORF">PR003_g13267</name>
</gene>
<organism evidence="2 7">
    <name type="scientific">Phytophthora rubi</name>
    <dbReference type="NCBI Taxonomy" id="129364"/>
    <lineage>
        <taxon>Eukaryota</taxon>
        <taxon>Sar</taxon>
        <taxon>Stramenopiles</taxon>
        <taxon>Oomycota</taxon>
        <taxon>Peronosporomycetes</taxon>
        <taxon>Peronosporales</taxon>
        <taxon>Peronosporaceae</taxon>
        <taxon>Phytophthora</taxon>
    </lineage>
</organism>
<dbReference type="EMBL" id="QXFT01000833">
    <property type="protein sequence ID" value="KAE9334933.1"/>
    <property type="molecule type" value="Genomic_DNA"/>
</dbReference>
<evidence type="ECO:0000256" key="1">
    <source>
        <dbReference type="SAM" id="SignalP"/>
    </source>
</evidence>
<evidence type="ECO:0008006" key="8">
    <source>
        <dbReference type="Google" id="ProtNLM"/>
    </source>
</evidence>
<dbReference type="EMBL" id="QXFV01000877">
    <property type="protein sequence ID" value="KAE9022719.1"/>
    <property type="molecule type" value="Genomic_DNA"/>
</dbReference>
<evidence type="ECO:0000313" key="5">
    <source>
        <dbReference type="Proteomes" id="UP000429607"/>
    </source>
</evidence>
<evidence type="ECO:0000313" key="6">
    <source>
        <dbReference type="Proteomes" id="UP000434957"/>
    </source>
</evidence>
<evidence type="ECO:0000313" key="4">
    <source>
        <dbReference type="EMBL" id="KAE9334933.1"/>
    </source>
</evidence>
<comment type="caution">
    <text evidence="2">The sequence shown here is derived from an EMBL/GenBank/DDBJ whole genome shotgun (WGS) entry which is preliminary data.</text>
</comment>
<evidence type="ECO:0000313" key="7">
    <source>
        <dbReference type="Proteomes" id="UP000435112"/>
    </source>
</evidence>
<dbReference type="Proteomes" id="UP000429607">
    <property type="component" value="Unassembled WGS sequence"/>
</dbReference>
<feature type="signal peptide" evidence="1">
    <location>
        <begin position="1"/>
        <end position="17"/>
    </location>
</feature>
<proteinExistence type="predicted"/>
<keyword evidence="6" id="KW-1185">Reference proteome</keyword>
<reference evidence="5 7" key="1">
    <citation type="submission" date="2018-09" db="EMBL/GenBank/DDBJ databases">
        <title>Genomic investigation of the strawberry pathogen Phytophthora fragariae indicates pathogenicity is determined by transcriptional variation in three key races.</title>
        <authorList>
            <person name="Adams T.M."/>
            <person name="Armitage A.D."/>
            <person name="Sobczyk M.K."/>
            <person name="Bates H.J."/>
            <person name="Dunwell J.M."/>
            <person name="Nellist C.F."/>
            <person name="Harrison R.J."/>
        </authorList>
    </citation>
    <scope>NUCLEOTIDE SEQUENCE [LARGE SCALE GENOMIC DNA]</scope>
    <source>
        <strain evidence="3 5">SCRP249</strain>
        <strain evidence="2 7">SCRP324</strain>
        <strain evidence="4 6">SCRP333</strain>
    </source>
</reference>
<name>A0A6A3LIZ9_9STRA</name>
<protein>
    <recommendedName>
        <fullName evidence="8">Secreted protein</fullName>
    </recommendedName>
</protein>
<evidence type="ECO:0000313" key="2">
    <source>
        <dbReference type="EMBL" id="KAE9018018.1"/>
    </source>
</evidence>
<dbReference type="AlphaFoldDB" id="A0A6A3LIZ9"/>
<dbReference type="EMBL" id="QXFU01000865">
    <property type="protein sequence ID" value="KAE9018018.1"/>
    <property type="molecule type" value="Genomic_DNA"/>
</dbReference>
<sequence length="78" mass="8490">MLCCILHVVYSTGVVAALRHRVCPLTRAFPRPPLMCDSSFEVSTSADRKHDAAGKDVACPHLRGTSSTRAVYAWTVVC</sequence>
<dbReference type="Proteomes" id="UP000434957">
    <property type="component" value="Unassembled WGS sequence"/>
</dbReference>
<accession>A0A6A3LIZ9</accession>
<keyword evidence="1" id="KW-0732">Signal</keyword>
<dbReference type="Proteomes" id="UP000435112">
    <property type="component" value="Unassembled WGS sequence"/>
</dbReference>
<feature type="chain" id="PRO_5036164966" description="Secreted protein" evidence="1">
    <location>
        <begin position="18"/>
        <end position="78"/>
    </location>
</feature>
<evidence type="ECO:0000313" key="3">
    <source>
        <dbReference type="EMBL" id="KAE9022719.1"/>
    </source>
</evidence>